<dbReference type="Pfam" id="PF03160">
    <property type="entry name" value="Calx-beta"/>
    <property type="match status" value="1"/>
</dbReference>
<dbReference type="SUPFAM" id="SSF56925">
    <property type="entry name" value="OMPA-like"/>
    <property type="match status" value="1"/>
</dbReference>
<dbReference type="InterPro" id="IPR015919">
    <property type="entry name" value="Cadherin-like_sf"/>
</dbReference>
<evidence type="ECO:0000259" key="6">
    <source>
        <dbReference type="SMART" id="SM00736"/>
    </source>
</evidence>
<feature type="compositionally biased region" description="Acidic residues" evidence="4">
    <location>
        <begin position="1697"/>
        <end position="1713"/>
    </location>
</feature>
<dbReference type="InterPro" id="IPR044048">
    <property type="entry name" value="Big_12"/>
</dbReference>
<dbReference type="Pfam" id="PF05345">
    <property type="entry name" value="He_PIG"/>
    <property type="match status" value="1"/>
</dbReference>
<dbReference type="Pfam" id="PF19078">
    <property type="entry name" value="Big_12"/>
    <property type="match status" value="2"/>
</dbReference>
<evidence type="ECO:0000256" key="4">
    <source>
        <dbReference type="SAM" id="MobiDB-lite"/>
    </source>
</evidence>
<proteinExistence type="predicted"/>
<dbReference type="Pfam" id="PF17963">
    <property type="entry name" value="Big_9"/>
    <property type="match status" value="3"/>
</dbReference>
<dbReference type="InterPro" id="IPR053784">
    <property type="entry name" value="Choice_anch_U_dom"/>
</dbReference>
<dbReference type="Gene3D" id="2.40.160.20">
    <property type="match status" value="1"/>
</dbReference>
<dbReference type="InterPro" id="IPR003644">
    <property type="entry name" value="Calx_beta"/>
</dbReference>
<gene>
    <name evidence="7" type="ORF">LRP50_09950</name>
</gene>
<evidence type="ECO:0000313" key="8">
    <source>
        <dbReference type="Proteomes" id="UP001149400"/>
    </source>
</evidence>
<dbReference type="Proteomes" id="UP001149400">
    <property type="component" value="Unassembled WGS sequence"/>
</dbReference>
<dbReference type="EMBL" id="JAJUBC010000009">
    <property type="protein sequence ID" value="MDD1793448.1"/>
    <property type="molecule type" value="Genomic_DNA"/>
</dbReference>
<evidence type="ECO:0000256" key="2">
    <source>
        <dbReference type="ARBA" id="ARBA00022737"/>
    </source>
</evidence>
<feature type="signal peptide" evidence="5">
    <location>
        <begin position="1"/>
        <end position="27"/>
    </location>
</feature>
<sequence length="2303" mass="240233">MKDRVGMRGLCSLIGALLLSFSAQVVAYESVIVIDANVQDPETLFEKAPKESHVIHLKAEDTFLTLSQKLSKYKDIQTLSLYSHGKPGEFSLLGDSVSLSSEESYFAFSKVVDEYLATDGELRLFGCEVAKGAKGKTFVTHLANSTNRTILASDDLTGSNKLGGDWELEYVAGTAEHSIDIEHSEQYAYLLAPSEGTTTFTQPGEYTQGDSPFSKTYNNYTFTVVGGARASISTYFDEVSMGINNDLTRLQVASDDGTEFKLDTFSFRTYLLGSQTMRVQGRKDGANVNGAFKEVTSPSDSDTHSDISFADVRAFSNIDEIWITFPNDDSAVNSVPTFYIKSITIGAAVSDETPPTIQNVVINNNSHKVGDVVEATITVDSDDDDYSTGNGAISGTVNGYSLSGLTKVSNTSYKASFTITDGGTDRAAGDDIPVSLTLTDSSGNQSTAYSTSISQANDAIFANQPHLAVSVNPVSIAEAGGTSTVTAAISGTLNSTWPESLTVNLTYGGTATLTSDYTKSDSITIPAGQPSAAATITAVADSVYDAAQNETVTVQIASASVTSDIDTQQHTVTITDAQSGPTVSFSGSDQSVAENGGTATIGVQLSHATYEDVTVNLSYSGTATSGTDYEVPSASITIPAGSSSANAVKGIVTTDDSTEEVNESVLVNIVGVSGGGATENGTQLRQYTLTDDDDETPPTFSSASSLTNLSATGATLNVSLNEDGKVYYAVVSNGASSPSASEVKAGQVGPLSSAFAVGTITTSSLTGSRAISGLADGTDYDVYVVAEDLLGNLQTSPIALNLSTIDVSPNISTITLSGSPAPNASSISFVVTFGDSVTNISTDDFVARLDGNVVAGLTVSGVSSAQGNSVTVTVSANQVNGTVRLDLNGGTNILDESGTSPSAYASGATHTLDTVAPTITSILRQTPASELTAQDSLVWRVTFSEALSNIDITDFVVSGTTGTVSHVSSTSATVVDVTVSGGDLATANGTVSLSVSGANNLADSSGNGLGSVTASNSQNYLLDNTAPSITIQSASSALIAGQTASVSFNLSEASSNFIATDVVVEGGALSNFAGSGISYTATFTPGANQQTTAKVKVAANKFTDAAGNGNTVATDLPFTVDTQQPTVTISSSLPTLDEGETAAVTFALSESSSNFGLDKVAITGGQLSSFSGSGTTFTATVEASSVDYVGISISVHMDEFSDSSGNGNVAASLTITPTTTNNAPTISGTPSVTADQNSAYSFIPTASDADDNPISFSIVNKPEWADFDAETGKLSGTPSQDDIGAYAGIIISVSDGADSTSLPSFDITVNDVNDQPEAIDDSYVITDGLEQAHSLDVLGNDSDLDGDTLEIVWVSSLAKVSHTVDRIEITASEAGTVIVQYGITDGKGGEATAKVTVTFDSTATGLPTIAAPADVVVNATGLYTRVKLGTAKAFDTSGQPLSVSLKDKGANFVPGISSVSWVTKDGNGNVAMDTQTVTVLPLVSLQKDKQTTEGTSHKIRVLLNGESPIYPLVVPYAVSGTSDSADHDLLSGNVTINSGTEAYITFDVFSDSLNEGTETIVIKLDDSVNIGSKNEFELAIREENIAPQVTIETMLNGEKVSTIPKSATALTVKADVADPNQGDSHSYAWTTTNDSLATVIAGQTDQSSLSFTTENLALNVYPLAVTVTDNGSQPESVTVHTFLEVVESLASLTSQDSDGDLIPDDQEGYGDSDNDGIPNYLDTSSACNVVPQDVKESGQFLLEGEPGVCLRKGIAVLSNQSGAARLFSNELTLDSDATNVGGIFDFVAHGLLTVGQSFKIVIPQRQPIPADAIYRKYKSDLGWSSFVMDSMNSVSSALGEMGYCPPPGDSQWAEGLTEGDWCVQITIEDGGPNDEDGIANGSIIDPSGVAVSGTGNAMPVANDDSETLGKNSEVTIDVLSNDTDADGDALSISSAVADLGAVQITDGKLMYTPVTDFLGDDTISYSVTDSNGGTDNAVVNITVVNSIAPFAANDQYETDDRTPITFNILDNDSDPDGEAIKLVSATATQGEVVVNSDDTVTYTPKQGFEGLDTVTYSISDIYDLQANANAVVKVSLAYDTNVVNSSGGGNGLWVLILGAAASLYRRLKARHYVFLLSLVGTTAQANWFVDGQFGVSRAHDRENIVSNTEYATDEKGAYYSISLGYEFEPDWGASIKYLDMGNAGAMLSSTTTAPEDYHQQVAGVSPLLVEGIGIEGDYVFWRSQKWFAQGHVGVLRWKTEIKSQYQESTLYTSFDGTDPYLGVKFGFNATERLVLGLSFTRYYIEENDVDVGALVLRYQWYED</sequence>
<dbReference type="InterPro" id="IPR013783">
    <property type="entry name" value="Ig-like_fold"/>
</dbReference>
<dbReference type="Gene3D" id="2.60.40.2030">
    <property type="match status" value="3"/>
</dbReference>
<dbReference type="Gene3D" id="2.60.40.10">
    <property type="entry name" value="Immunoglobulins"/>
    <property type="match status" value="1"/>
</dbReference>
<keyword evidence="8" id="KW-1185">Reference proteome</keyword>
<feature type="chain" id="PRO_5045250302" evidence="5">
    <location>
        <begin position="28"/>
        <end position="2303"/>
    </location>
</feature>
<comment type="caution">
    <text evidence="7">The sequence shown here is derived from an EMBL/GenBank/DDBJ whole genome shotgun (WGS) entry which is preliminary data.</text>
</comment>
<name>A0ABT5QZJ7_9GAMM</name>
<dbReference type="PANTHER" id="PTHR34720:SF9">
    <property type="entry name" value="BLR4714 PROTEIN"/>
    <property type="match status" value="1"/>
</dbReference>
<keyword evidence="2" id="KW-0677">Repeat</keyword>
<dbReference type="InterPro" id="IPR025592">
    <property type="entry name" value="DUF4347"/>
</dbReference>
<dbReference type="SUPFAM" id="SSF141072">
    <property type="entry name" value="CalX-like"/>
    <property type="match status" value="3"/>
</dbReference>
<protein>
    <submittedName>
        <fullName evidence="7">Ig-like domain-containing protein</fullName>
    </submittedName>
</protein>
<reference evidence="7" key="1">
    <citation type="submission" date="2021-12" db="EMBL/GenBank/DDBJ databases">
        <title>Enterovibrio ZSDZ35 sp. nov. and Enterovibrio ZSDZ42 sp. nov., isolated from coastal seawater in Qingdao.</title>
        <authorList>
            <person name="Zhang P."/>
        </authorList>
    </citation>
    <scope>NUCLEOTIDE SEQUENCE</scope>
    <source>
        <strain evidence="7">ZSDZ42</strain>
    </source>
</reference>
<accession>A0ABT5QZJ7</accession>
<dbReference type="NCBIfam" id="NF041766">
    <property type="entry name" value="choice_anch_U"/>
    <property type="match status" value="1"/>
</dbReference>
<dbReference type="InterPro" id="IPR006644">
    <property type="entry name" value="Cadg"/>
</dbReference>
<evidence type="ECO:0000256" key="1">
    <source>
        <dbReference type="ARBA" id="ARBA00022729"/>
    </source>
</evidence>
<keyword evidence="3" id="KW-0106">Calcium</keyword>
<evidence type="ECO:0000256" key="5">
    <source>
        <dbReference type="SAM" id="SignalP"/>
    </source>
</evidence>
<evidence type="ECO:0000256" key="3">
    <source>
        <dbReference type="ARBA" id="ARBA00022837"/>
    </source>
</evidence>
<feature type="region of interest" description="Disordered" evidence="4">
    <location>
        <begin position="1694"/>
        <end position="1713"/>
    </location>
</feature>
<dbReference type="Gene3D" id="2.60.40.2810">
    <property type="match status" value="2"/>
</dbReference>
<keyword evidence="1 5" id="KW-0732">Signal</keyword>
<dbReference type="PANTHER" id="PTHR34720">
    <property type="entry name" value="MICROCYSTIN DEPENDENT PROTEIN"/>
    <property type="match status" value="1"/>
</dbReference>
<dbReference type="SUPFAM" id="SSF49313">
    <property type="entry name" value="Cadherin-like"/>
    <property type="match status" value="1"/>
</dbReference>
<organism evidence="7 8">
    <name type="scientific">Enterovibrio gelatinilyticus</name>
    <dbReference type="NCBI Taxonomy" id="2899819"/>
    <lineage>
        <taxon>Bacteria</taxon>
        <taxon>Pseudomonadati</taxon>
        <taxon>Pseudomonadota</taxon>
        <taxon>Gammaproteobacteria</taxon>
        <taxon>Vibrionales</taxon>
        <taxon>Vibrionaceae</taxon>
        <taxon>Enterovibrio</taxon>
    </lineage>
</organism>
<dbReference type="Pfam" id="PF14252">
    <property type="entry name" value="DUF4347"/>
    <property type="match status" value="1"/>
</dbReference>
<evidence type="ECO:0000313" key="7">
    <source>
        <dbReference type="EMBL" id="MDD1793448.1"/>
    </source>
</evidence>
<dbReference type="SMART" id="SM00736">
    <property type="entry name" value="CADG"/>
    <property type="match status" value="1"/>
</dbReference>
<dbReference type="InterPro" id="IPR011250">
    <property type="entry name" value="OMP/PagP_B-barrel"/>
</dbReference>
<dbReference type="RefSeq" id="WP_274164306.1">
    <property type="nucleotide sequence ID" value="NZ_JAJUBC010000009.1"/>
</dbReference>
<feature type="domain" description="Dystroglycan-type cadherin-like" evidence="6">
    <location>
        <begin position="1224"/>
        <end position="1316"/>
    </location>
</feature>
<dbReference type="InterPro" id="IPR038081">
    <property type="entry name" value="CalX-like_sf"/>
</dbReference>